<proteinExistence type="predicted"/>
<gene>
    <name evidence="1" type="ORF">F5144DRAFT_515820</name>
</gene>
<evidence type="ECO:0000313" key="1">
    <source>
        <dbReference type="EMBL" id="KAH6628443.1"/>
    </source>
</evidence>
<keyword evidence="2" id="KW-1185">Reference proteome</keyword>
<evidence type="ECO:0000313" key="2">
    <source>
        <dbReference type="Proteomes" id="UP000724584"/>
    </source>
</evidence>
<dbReference type="Proteomes" id="UP000724584">
    <property type="component" value="Unassembled WGS sequence"/>
</dbReference>
<protein>
    <submittedName>
        <fullName evidence="1">Uncharacterized protein</fullName>
    </submittedName>
</protein>
<sequence>MVHVTNSILAVVLGLSTLSAAARHSTDSEKTYKPSSFGYFEDCKAYTGSDPNPAPIITDEDGFPRYLVKRDIPQANCNHPTKEYEYRNGRLVFVGYKYPSRGVRCGRLPKYRYCLWHSMFGDKKATTGTRNCLPRVVEPNRRSVSTCNCWVEIDHRGGAGTRTCDVLAEDVGATVEQLKEWNPWVGDDCDRGLYAGLGSWETRSVCAGVKGFVPSGVQAGRGGAPGSADL</sequence>
<comment type="caution">
    <text evidence="1">The sequence shown here is derived from an EMBL/GenBank/DDBJ whole genome shotgun (WGS) entry which is preliminary data.</text>
</comment>
<accession>A0ACB7P908</accession>
<reference evidence="1 2" key="1">
    <citation type="journal article" date="2021" name="Nat. Commun.">
        <title>Genetic determinants of endophytism in the Arabidopsis root mycobiome.</title>
        <authorList>
            <person name="Mesny F."/>
            <person name="Miyauchi S."/>
            <person name="Thiergart T."/>
            <person name="Pickel B."/>
            <person name="Atanasova L."/>
            <person name="Karlsson M."/>
            <person name="Huettel B."/>
            <person name="Barry K.W."/>
            <person name="Haridas S."/>
            <person name="Chen C."/>
            <person name="Bauer D."/>
            <person name="Andreopoulos W."/>
            <person name="Pangilinan J."/>
            <person name="LaButti K."/>
            <person name="Riley R."/>
            <person name="Lipzen A."/>
            <person name="Clum A."/>
            <person name="Drula E."/>
            <person name="Henrissat B."/>
            <person name="Kohler A."/>
            <person name="Grigoriev I.V."/>
            <person name="Martin F.M."/>
            <person name="Hacquard S."/>
        </authorList>
    </citation>
    <scope>NUCLEOTIDE SEQUENCE [LARGE SCALE GENOMIC DNA]</scope>
    <source>
        <strain evidence="1 2">MPI-SDFR-AT-0079</strain>
    </source>
</reference>
<organism evidence="1 2">
    <name type="scientific">Chaetomium tenue</name>
    <dbReference type="NCBI Taxonomy" id="1854479"/>
    <lineage>
        <taxon>Eukaryota</taxon>
        <taxon>Fungi</taxon>
        <taxon>Dikarya</taxon>
        <taxon>Ascomycota</taxon>
        <taxon>Pezizomycotina</taxon>
        <taxon>Sordariomycetes</taxon>
        <taxon>Sordariomycetidae</taxon>
        <taxon>Sordariales</taxon>
        <taxon>Chaetomiaceae</taxon>
        <taxon>Chaetomium</taxon>
    </lineage>
</organism>
<name>A0ACB7P908_9PEZI</name>
<dbReference type="EMBL" id="JAGIZQ010000005">
    <property type="protein sequence ID" value="KAH6628443.1"/>
    <property type="molecule type" value="Genomic_DNA"/>
</dbReference>